<dbReference type="SUPFAM" id="SSF51971">
    <property type="entry name" value="Nucleotide-binding domain"/>
    <property type="match status" value="1"/>
</dbReference>
<evidence type="ECO:0000256" key="6">
    <source>
        <dbReference type="ARBA" id="ARBA00049728"/>
    </source>
</evidence>
<feature type="domain" description="FAD/NAD(P)-binding" evidence="7">
    <location>
        <begin position="124"/>
        <end position="281"/>
    </location>
</feature>
<dbReference type="Proteomes" id="UP000319296">
    <property type="component" value="Unassembled WGS sequence"/>
</dbReference>
<sequence length="432" mass="48314">MIIIIIINIDVRFGMQLNDSVRSMFVLNMVSKFSRCLDDSNSICSAVCPLSSFREKAAVNFNINFDYKGNLDYALSMLNIANNNNSGSINNSDNRSSKVMHGLCETLFKSGYFNELKHQESKHKVAVIGSGPAGLSASFLLGKWGVAVDVYESKKWLGGLSRNSLPIPNIHEKIIDKEIRSKSPSNINYLTEKRILEIKLLKEKYSAVIVAVGVYTDKDLMTYSGNESFAEISDNPTDAFINDKNSNSIKNKTIAIIGYGNLGIGLAIRLKKMGAENVYLIFPKDFKNVPTWDKQIIKDFNIGIKFFMFESDNYIMDSLDIKSNKIIKLHLNRIGSTSYYGFSPDYNDVYELDADEILFVNPPKIYNEFCKENKMICGDERGLININNDNYMTSIEGIFAAGDAILGGSSVPRSALSGKMAAINVYKYLEKL</sequence>
<evidence type="ECO:0000256" key="2">
    <source>
        <dbReference type="ARBA" id="ARBA00047685"/>
    </source>
</evidence>
<dbReference type="AlphaFoldDB" id="A0A519BNX7"/>
<dbReference type="GO" id="GO:0004159">
    <property type="term" value="F:dihydropyrimidine dehydrogenase (NAD+) activity"/>
    <property type="evidence" value="ECO:0007669"/>
    <property type="project" value="UniProtKB-EC"/>
</dbReference>
<evidence type="ECO:0000313" key="8">
    <source>
        <dbReference type="EMBL" id="RZD18970.1"/>
    </source>
</evidence>
<dbReference type="EC" id="1.3.1.1" evidence="6"/>
<dbReference type="Gene3D" id="3.50.50.60">
    <property type="entry name" value="FAD/NAD(P)-binding domain"/>
    <property type="match status" value="2"/>
</dbReference>
<dbReference type="Gene3D" id="3.40.50.720">
    <property type="entry name" value="NAD(P)-binding Rossmann-like Domain"/>
    <property type="match status" value="1"/>
</dbReference>
<accession>A0A519BNX7</accession>
<dbReference type="PRINTS" id="PR00368">
    <property type="entry name" value="FADPNR"/>
</dbReference>
<gene>
    <name evidence="8" type="ORF">EVG15_02380</name>
</gene>
<comment type="function">
    <text evidence="4">Involved in pyrimidine base degradation. Catalyzes physiologically the reduction of uracil to 5,6-dihydrouracil (DHU) by using NADH as a specific cosubstrate. It also catalyzes the reverse reaction and the reduction of thymine to 5,6-dihydrothymine (DHT).</text>
</comment>
<evidence type="ECO:0000256" key="3">
    <source>
        <dbReference type="ARBA" id="ARBA00048792"/>
    </source>
</evidence>
<comment type="caution">
    <text evidence="8">The sequence shown here is derived from an EMBL/GenBank/DDBJ whole genome shotgun (WGS) entry which is preliminary data.</text>
</comment>
<evidence type="ECO:0000256" key="5">
    <source>
        <dbReference type="ARBA" id="ARBA00049714"/>
    </source>
</evidence>
<evidence type="ECO:0000256" key="4">
    <source>
        <dbReference type="ARBA" id="ARBA00049578"/>
    </source>
</evidence>
<comment type="catalytic activity">
    <reaction evidence="2">
        <text>5,6-dihydrothymine + NAD(+) = thymine + NADH + H(+)</text>
        <dbReference type="Rhea" id="RHEA:28791"/>
        <dbReference type="ChEBI" id="CHEBI:15378"/>
        <dbReference type="ChEBI" id="CHEBI:17821"/>
        <dbReference type="ChEBI" id="CHEBI:27468"/>
        <dbReference type="ChEBI" id="CHEBI:57540"/>
        <dbReference type="ChEBI" id="CHEBI:57945"/>
        <dbReference type="EC" id="1.3.1.1"/>
    </reaction>
</comment>
<dbReference type="PANTHER" id="PTHR43073">
    <property type="entry name" value="DIHYDROPYRIMIDINE DEHYDROGENASE [NADP(+)]"/>
    <property type="match status" value="1"/>
</dbReference>
<comment type="catalytic activity">
    <reaction evidence="3">
        <text>5,6-dihydrouracil + NAD(+) = uracil + NADH + H(+)</text>
        <dbReference type="Rhea" id="RHEA:20189"/>
        <dbReference type="ChEBI" id="CHEBI:15378"/>
        <dbReference type="ChEBI" id="CHEBI:15901"/>
        <dbReference type="ChEBI" id="CHEBI:17568"/>
        <dbReference type="ChEBI" id="CHEBI:57540"/>
        <dbReference type="ChEBI" id="CHEBI:57945"/>
        <dbReference type="EC" id="1.3.1.1"/>
    </reaction>
</comment>
<dbReference type="Pfam" id="PF07992">
    <property type="entry name" value="Pyr_redox_2"/>
    <property type="match status" value="1"/>
</dbReference>
<protein>
    <recommendedName>
        <fullName evidence="6">dihydrouracil dehydrogenase (NAD(+))</fullName>
        <ecNumber evidence="6">1.3.1.1</ecNumber>
    </recommendedName>
</protein>
<dbReference type="EMBL" id="SGBB01000003">
    <property type="protein sequence ID" value="RZD18970.1"/>
    <property type="molecule type" value="Genomic_DNA"/>
</dbReference>
<dbReference type="PRINTS" id="PR00469">
    <property type="entry name" value="PNDRDTASEII"/>
</dbReference>
<reference evidence="8 9" key="1">
    <citation type="journal article" date="2019" name="ISME J.">
        <title>Insights into ecological role of a new deltaproteobacterial order Candidatus Acidulodesulfobacterales by metagenomics and metatranscriptomics.</title>
        <authorList>
            <person name="Tan S."/>
            <person name="Liu J."/>
            <person name="Fang Y."/>
            <person name="Hedlund B.P."/>
            <person name="Lian Z.H."/>
            <person name="Huang L.Y."/>
            <person name="Li J.T."/>
            <person name="Huang L.N."/>
            <person name="Li W.J."/>
            <person name="Jiang H.C."/>
            <person name="Dong H.L."/>
            <person name="Shu W.S."/>
        </authorList>
    </citation>
    <scope>NUCLEOTIDE SEQUENCE [LARGE SCALE GENOMIC DNA]</scope>
    <source>
        <strain evidence="8">AP1</strain>
    </source>
</reference>
<evidence type="ECO:0000256" key="1">
    <source>
        <dbReference type="ARBA" id="ARBA00023002"/>
    </source>
</evidence>
<name>A0A519BNX7_9DELT</name>
<evidence type="ECO:0000259" key="7">
    <source>
        <dbReference type="Pfam" id="PF07992"/>
    </source>
</evidence>
<organism evidence="8 9">
    <name type="scientific">Candidatus Acididesulfobacter diazotrophicus</name>
    <dbReference type="NCBI Taxonomy" id="2597226"/>
    <lineage>
        <taxon>Bacteria</taxon>
        <taxon>Deltaproteobacteria</taxon>
        <taxon>Candidatus Acidulodesulfobacterales</taxon>
        <taxon>Candidatus Acididesulfobacter</taxon>
    </lineage>
</organism>
<dbReference type="PANTHER" id="PTHR43073:SF2">
    <property type="entry name" value="DIHYDROPYRIMIDINE DEHYDROGENASE [NADP(+)]"/>
    <property type="match status" value="1"/>
</dbReference>
<proteinExistence type="predicted"/>
<comment type="subunit">
    <text evidence="5">Heterotetramer of 2 PreA and 2 PreT subunits.</text>
</comment>
<dbReference type="InterPro" id="IPR036188">
    <property type="entry name" value="FAD/NAD-bd_sf"/>
</dbReference>
<dbReference type="InterPro" id="IPR023753">
    <property type="entry name" value="FAD/NAD-binding_dom"/>
</dbReference>
<evidence type="ECO:0000313" key="9">
    <source>
        <dbReference type="Proteomes" id="UP000319296"/>
    </source>
</evidence>
<keyword evidence="1" id="KW-0560">Oxidoreductase</keyword>